<evidence type="ECO:0000313" key="1">
    <source>
        <dbReference type="EMBL" id="RYR25141.1"/>
    </source>
</evidence>
<dbReference type="PANTHER" id="PTHR31973">
    <property type="entry name" value="POLYPROTEIN, PUTATIVE-RELATED"/>
    <property type="match status" value="1"/>
</dbReference>
<sequence length="300" mass="34362">MKGERRSAGFATSNRNDDAATVRKASTTAALLEFLSWRVRAFPSDIGDGSNVAGNDMEINGANVNADFGQDLVPTFEQLLLGVDNRFCMRHFYANFRKKFLGLNLKQKNGAGMIKEIQAINEKAYRHLIKICPKYWCKSRTNIERYKDDIMPRIKIRLQKKIDASRWWFPVPAGICKSEVIRGRDKFVVDLYAISAIILKKYVDGCHRRGFYVACYTPMINPCNGHMMWEQTRYPNVLPPPYKVPIGRPKKNRARGEDEVPQRPINSKVGLQQKYSYCLKLGQNKRGCPIRIKIVSRLAP</sequence>
<protein>
    <recommendedName>
        <fullName evidence="3">Transposase MuDR plant domain-containing protein</fullName>
    </recommendedName>
</protein>
<accession>A0A445AFE3</accession>
<proteinExistence type="predicted"/>
<organism evidence="1 2">
    <name type="scientific">Arachis hypogaea</name>
    <name type="common">Peanut</name>
    <dbReference type="NCBI Taxonomy" id="3818"/>
    <lineage>
        <taxon>Eukaryota</taxon>
        <taxon>Viridiplantae</taxon>
        <taxon>Streptophyta</taxon>
        <taxon>Embryophyta</taxon>
        <taxon>Tracheophyta</taxon>
        <taxon>Spermatophyta</taxon>
        <taxon>Magnoliopsida</taxon>
        <taxon>eudicotyledons</taxon>
        <taxon>Gunneridae</taxon>
        <taxon>Pentapetalae</taxon>
        <taxon>rosids</taxon>
        <taxon>fabids</taxon>
        <taxon>Fabales</taxon>
        <taxon>Fabaceae</taxon>
        <taxon>Papilionoideae</taxon>
        <taxon>50 kb inversion clade</taxon>
        <taxon>dalbergioids sensu lato</taxon>
        <taxon>Dalbergieae</taxon>
        <taxon>Pterocarpus clade</taxon>
        <taxon>Arachis</taxon>
    </lineage>
</organism>
<dbReference type="AlphaFoldDB" id="A0A445AFE3"/>
<gene>
    <name evidence="1" type="ORF">Ahy_B02g058787</name>
</gene>
<keyword evidence="2" id="KW-1185">Reference proteome</keyword>
<dbReference type="Proteomes" id="UP000289738">
    <property type="component" value="Chromosome B02"/>
</dbReference>
<evidence type="ECO:0008006" key="3">
    <source>
        <dbReference type="Google" id="ProtNLM"/>
    </source>
</evidence>
<dbReference type="PANTHER" id="PTHR31973:SF187">
    <property type="entry name" value="MUTATOR TRANSPOSASE MUDRA PROTEIN"/>
    <property type="match status" value="1"/>
</dbReference>
<dbReference type="EMBL" id="SDMP01000012">
    <property type="protein sequence ID" value="RYR25141.1"/>
    <property type="molecule type" value="Genomic_DNA"/>
</dbReference>
<name>A0A445AFE3_ARAHY</name>
<comment type="caution">
    <text evidence="1">The sequence shown here is derived from an EMBL/GenBank/DDBJ whole genome shotgun (WGS) entry which is preliminary data.</text>
</comment>
<evidence type="ECO:0000313" key="2">
    <source>
        <dbReference type="Proteomes" id="UP000289738"/>
    </source>
</evidence>
<reference evidence="1 2" key="1">
    <citation type="submission" date="2019-01" db="EMBL/GenBank/DDBJ databases">
        <title>Sequencing of cultivated peanut Arachis hypogaea provides insights into genome evolution and oil improvement.</title>
        <authorList>
            <person name="Chen X."/>
        </authorList>
    </citation>
    <scope>NUCLEOTIDE SEQUENCE [LARGE SCALE GENOMIC DNA]</scope>
    <source>
        <strain evidence="2">cv. Fuhuasheng</strain>
        <tissue evidence="1">Leaves</tissue>
    </source>
</reference>